<evidence type="ECO:0008006" key="5">
    <source>
        <dbReference type="Google" id="ProtNLM"/>
    </source>
</evidence>
<feature type="compositionally biased region" description="Basic and acidic residues" evidence="1">
    <location>
        <begin position="42"/>
        <end position="56"/>
    </location>
</feature>
<comment type="caution">
    <text evidence="3">The sequence shown here is derived from an EMBL/GenBank/DDBJ whole genome shotgun (WGS) entry which is preliminary data.</text>
</comment>
<sequence>MNIAKCSMLMTALLTGLLLSGCTTYTWQDGSRETVWGVPAEDETKTRQERLREGPRYRVPGEIPEGR</sequence>
<evidence type="ECO:0000256" key="1">
    <source>
        <dbReference type="SAM" id="MobiDB-lite"/>
    </source>
</evidence>
<dbReference type="OrthoDB" id="6173744at2"/>
<feature type="signal peptide" evidence="2">
    <location>
        <begin position="1"/>
        <end position="20"/>
    </location>
</feature>
<proteinExistence type="predicted"/>
<dbReference type="PROSITE" id="PS51257">
    <property type="entry name" value="PROKAR_LIPOPROTEIN"/>
    <property type="match status" value="1"/>
</dbReference>
<name>A0A4Y4F032_9GAMM</name>
<evidence type="ECO:0000313" key="3">
    <source>
        <dbReference type="EMBL" id="GED22797.1"/>
    </source>
</evidence>
<dbReference type="EMBL" id="BJOC01000022">
    <property type="protein sequence ID" value="GED22797.1"/>
    <property type="molecule type" value="Genomic_DNA"/>
</dbReference>
<keyword evidence="2" id="KW-0732">Signal</keyword>
<accession>A0A4Y4F032</accession>
<organism evidence="3 4">
    <name type="scientific">Halomonas halmophila</name>
    <dbReference type="NCBI Taxonomy" id="252"/>
    <lineage>
        <taxon>Bacteria</taxon>
        <taxon>Pseudomonadati</taxon>
        <taxon>Pseudomonadota</taxon>
        <taxon>Gammaproteobacteria</taxon>
        <taxon>Oceanospirillales</taxon>
        <taxon>Halomonadaceae</taxon>
        <taxon>Halomonas</taxon>
    </lineage>
</organism>
<dbReference type="Proteomes" id="UP000319812">
    <property type="component" value="Unassembled WGS sequence"/>
</dbReference>
<protein>
    <recommendedName>
        <fullName evidence="5">DUF4124 domain-containing protein</fullName>
    </recommendedName>
</protein>
<keyword evidence="4" id="KW-1185">Reference proteome</keyword>
<gene>
    <name evidence="3" type="ORF">HHA01_17740</name>
</gene>
<dbReference type="RefSeq" id="WP_141319873.1">
    <property type="nucleotide sequence ID" value="NZ_BJOC01000022.1"/>
</dbReference>
<reference evidence="3 4" key="1">
    <citation type="submission" date="2019-06" db="EMBL/GenBank/DDBJ databases">
        <title>Whole genome shotgun sequence of Halomonas halmophila NBRC 15537.</title>
        <authorList>
            <person name="Hosoyama A."/>
            <person name="Uohara A."/>
            <person name="Ohji S."/>
            <person name="Ichikawa N."/>
        </authorList>
    </citation>
    <scope>NUCLEOTIDE SEQUENCE [LARGE SCALE GENOMIC DNA]</scope>
    <source>
        <strain evidence="3 4">NBRC 15537</strain>
    </source>
</reference>
<feature type="chain" id="PRO_5021226293" description="DUF4124 domain-containing protein" evidence="2">
    <location>
        <begin position="21"/>
        <end position="67"/>
    </location>
</feature>
<evidence type="ECO:0000256" key="2">
    <source>
        <dbReference type="SAM" id="SignalP"/>
    </source>
</evidence>
<dbReference type="AlphaFoldDB" id="A0A4Y4F032"/>
<feature type="region of interest" description="Disordered" evidence="1">
    <location>
        <begin position="38"/>
        <end position="67"/>
    </location>
</feature>
<evidence type="ECO:0000313" key="4">
    <source>
        <dbReference type="Proteomes" id="UP000319812"/>
    </source>
</evidence>